<protein>
    <submittedName>
        <fullName evidence="4">HAD superfamily hydrolase</fullName>
        <ecNumber evidence="4">3.1.4.-</ecNumber>
    </submittedName>
</protein>
<dbReference type="Pfam" id="PF13023">
    <property type="entry name" value="HD_3"/>
    <property type="match status" value="1"/>
</dbReference>
<dbReference type="PANTHER" id="PTHR11845:SF13">
    <property type="entry name" value="5'-DEOXYNUCLEOTIDASE HDDC2"/>
    <property type="match status" value="1"/>
</dbReference>
<comment type="caution">
    <text evidence="4">The sequence shown here is derived from an EMBL/GenBank/DDBJ whole genome shotgun (WGS) entry which is preliminary data.</text>
</comment>
<evidence type="ECO:0000256" key="2">
    <source>
        <dbReference type="ARBA" id="ARBA00022801"/>
    </source>
</evidence>
<dbReference type="EC" id="3.1.4.-" evidence="4"/>
<keyword evidence="5" id="KW-1185">Reference proteome</keyword>
<dbReference type="GO" id="GO:0002953">
    <property type="term" value="F:5'-deoxynucleotidase activity"/>
    <property type="evidence" value="ECO:0007669"/>
    <property type="project" value="InterPro"/>
</dbReference>
<evidence type="ECO:0000259" key="3">
    <source>
        <dbReference type="Pfam" id="PF13023"/>
    </source>
</evidence>
<reference evidence="4 5" key="1">
    <citation type="submission" date="2015-07" db="EMBL/GenBank/DDBJ databases">
        <title>ATOL: Assembling a taxonomically balanced genome-scale reconstruction of the evolutionary history of the Enterobacteriaceae.</title>
        <authorList>
            <person name="Plunkett G.III."/>
            <person name="Neeno-Eckwall E.C."/>
            <person name="Glasner J.D."/>
            <person name="Perna N.T."/>
        </authorList>
    </citation>
    <scope>NUCLEOTIDE SEQUENCE [LARGE SCALE GENOMIC DNA]</scope>
    <source>
        <strain evidence="4 5">ATCC 35017</strain>
    </source>
</reference>
<organism evidence="4 5">
    <name type="scientific">Moellerella wisconsensis ATCC 35017</name>
    <dbReference type="NCBI Taxonomy" id="1354267"/>
    <lineage>
        <taxon>Bacteria</taxon>
        <taxon>Pseudomonadati</taxon>
        <taxon>Pseudomonadota</taxon>
        <taxon>Gammaproteobacteria</taxon>
        <taxon>Enterobacterales</taxon>
        <taxon>Morganellaceae</taxon>
        <taxon>Moellerella</taxon>
    </lineage>
</organism>
<gene>
    <name evidence="4" type="ORF">M992_1408</name>
</gene>
<dbReference type="OrthoDB" id="9796032at2"/>
<dbReference type="PANTHER" id="PTHR11845">
    <property type="entry name" value="5'-DEOXYNUCLEOTIDASE HDDC2"/>
    <property type="match status" value="1"/>
</dbReference>
<evidence type="ECO:0000313" key="5">
    <source>
        <dbReference type="Proteomes" id="UP000053226"/>
    </source>
</evidence>
<dbReference type="InterPro" id="IPR039356">
    <property type="entry name" value="YfbR/HDDC2"/>
</dbReference>
<dbReference type="InterPro" id="IPR006674">
    <property type="entry name" value="HD_domain"/>
</dbReference>
<dbReference type="Gene3D" id="1.10.3210.10">
    <property type="entry name" value="Hypothetical protein af1432"/>
    <property type="match status" value="1"/>
</dbReference>
<dbReference type="Proteomes" id="UP000053226">
    <property type="component" value="Unassembled WGS sequence"/>
</dbReference>
<dbReference type="EMBL" id="LGAA01000014">
    <property type="protein sequence ID" value="KPD03275.1"/>
    <property type="molecule type" value="Genomic_DNA"/>
</dbReference>
<proteinExistence type="predicted"/>
<evidence type="ECO:0000256" key="1">
    <source>
        <dbReference type="ARBA" id="ARBA00022723"/>
    </source>
</evidence>
<keyword evidence="2 4" id="KW-0378">Hydrolase</keyword>
<dbReference type="RefSeq" id="WP_053907903.1">
    <property type="nucleotide sequence ID" value="NZ_CAWMUS010000014.1"/>
</dbReference>
<dbReference type="GO" id="GO:0005737">
    <property type="term" value="C:cytoplasm"/>
    <property type="evidence" value="ECO:0007669"/>
    <property type="project" value="TreeGrafter"/>
</dbReference>
<keyword evidence="1" id="KW-0479">Metal-binding</keyword>
<sequence length="206" mass="23754">MTSAILEIPENTLNFGPFTEVVQFLMELDKLKCVYRKTELLDSSRNENTAEHSWHFAMAVMSFAPYVKGIDTTRVLKMALLHDVVEIDAGDVMVYDIAAREAIHEQEVKAANRIFGLLPEPQQSQFLALWQEYEAGESQDAQFANVIDRIMPILMNLHNNGQSWVQNNIRLEQVISRNSFIEQAFPELWEYLLPQLKQAQQKGWLL</sequence>
<dbReference type="AlphaFoldDB" id="A0A0N1KIR4"/>
<name>A0A0N1KIR4_9GAMM</name>
<feature type="domain" description="HD" evidence="3">
    <location>
        <begin position="28"/>
        <end position="189"/>
    </location>
</feature>
<dbReference type="SUPFAM" id="SSF109604">
    <property type="entry name" value="HD-domain/PDEase-like"/>
    <property type="match status" value="1"/>
</dbReference>
<accession>A0A0N1KIR4</accession>
<evidence type="ECO:0000313" key="4">
    <source>
        <dbReference type="EMBL" id="KPD03275.1"/>
    </source>
</evidence>
<dbReference type="GO" id="GO:0046872">
    <property type="term" value="F:metal ion binding"/>
    <property type="evidence" value="ECO:0007669"/>
    <property type="project" value="UniProtKB-KW"/>
</dbReference>